<feature type="compositionally biased region" description="Polar residues" evidence="8">
    <location>
        <begin position="107"/>
        <end position="116"/>
    </location>
</feature>
<dbReference type="PANTHER" id="PTHR12081:SF105">
    <property type="entry name" value="TRANSCRIPTION FACTOR E2FA"/>
    <property type="match status" value="1"/>
</dbReference>
<keyword evidence="7" id="KW-0175">Coiled coil</keyword>
<dbReference type="Pfam" id="PF02319">
    <property type="entry name" value="WHD_E2F_TDP"/>
    <property type="match status" value="1"/>
</dbReference>
<dbReference type="InterPro" id="IPR003316">
    <property type="entry name" value="E2F_WHTH_DNA-bd_dom"/>
</dbReference>
<comment type="similarity">
    <text evidence="1 6">Belongs to the E2F/DP family.</text>
</comment>
<evidence type="ECO:0000256" key="3">
    <source>
        <dbReference type="ARBA" id="ARBA00023125"/>
    </source>
</evidence>
<evidence type="ECO:0000259" key="9">
    <source>
        <dbReference type="SMART" id="SM01372"/>
    </source>
</evidence>
<feature type="domain" description="E2F/DP family winged-helix DNA-binding" evidence="9">
    <location>
        <begin position="148"/>
        <end position="213"/>
    </location>
</feature>
<keyword evidence="6" id="KW-0539">Nucleus</keyword>
<feature type="compositionally biased region" description="Polar residues" evidence="8">
    <location>
        <begin position="77"/>
        <end position="96"/>
    </location>
</feature>
<dbReference type="SUPFAM" id="SSF144074">
    <property type="entry name" value="E2F-DP heterodimerization region"/>
    <property type="match status" value="1"/>
</dbReference>
<dbReference type="InterPro" id="IPR032198">
    <property type="entry name" value="E2F_CC-MB"/>
</dbReference>
<accession>A0A5D2IXT7</accession>
<dbReference type="InterPro" id="IPR015633">
    <property type="entry name" value="E2F"/>
</dbReference>
<evidence type="ECO:0000256" key="7">
    <source>
        <dbReference type="SAM" id="Coils"/>
    </source>
</evidence>
<dbReference type="FunFam" id="1.10.10.10:FF:000008">
    <property type="entry name" value="E2F transcription factor 1"/>
    <property type="match status" value="1"/>
</dbReference>
<evidence type="ECO:0000256" key="2">
    <source>
        <dbReference type="ARBA" id="ARBA00023015"/>
    </source>
</evidence>
<sequence length="376" mass="42175">MIEELILPASTVPPVVTPIRRHLAFDSTKPPFVHPDDYQRFSSSNSRGIVADQEVGTIVVRSPQLKRKSAADKNDVESSQWTSSPGFTSISNSPFQTPVYAKGGRINNRSKTSKANKSLPHTPVSNAGCPSPLRSAGSCRLDSPLDNNAVTIFSPLTKKFVNLMKHAEDGILDLNKAAETLEVQKRRIYDITDVLEGIGLIEKKFKNRIQWKGVGASKPGKTDGDVSVIQEEIENLSMEERRLDDQIREMQERFRDLSENDNNQKLLFVTEEDIKAPHGTTLEVPDPDEDVDYRQRRYRIFLRSTLGPIFVYLVSQFEEKFEEMNGVEQPLSVPFASSSGSNENQVELVNTVSIQKEIEPQAQQTHQICSYINASQ</sequence>
<evidence type="ECO:0000256" key="5">
    <source>
        <dbReference type="ARBA" id="ARBA00023306"/>
    </source>
</evidence>
<evidence type="ECO:0000256" key="4">
    <source>
        <dbReference type="ARBA" id="ARBA00023163"/>
    </source>
</evidence>
<protein>
    <recommendedName>
        <fullName evidence="9">E2F/DP family winged-helix DNA-binding domain-containing protein</fullName>
    </recommendedName>
</protein>
<dbReference type="Proteomes" id="UP000322667">
    <property type="component" value="Chromosome D11"/>
</dbReference>
<dbReference type="InterPro" id="IPR037241">
    <property type="entry name" value="E2F-DP_heterodim"/>
</dbReference>
<dbReference type="SMART" id="SM01372">
    <property type="entry name" value="E2F_TDP"/>
    <property type="match status" value="1"/>
</dbReference>
<evidence type="ECO:0000313" key="11">
    <source>
        <dbReference type="Proteomes" id="UP000322667"/>
    </source>
</evidence>
<evidence type="ECO:0000313" key="10">
    <source>
        <dbReference type="EMBL" id="TYH47240.1"/>
    </source>
</evidence>
<dbReference type="GO" id="GO:0000978">
    <property type="term" value="F:RNA polymerase II cis-regulatory region sequence-specific DNA binding"/>
    <property type="evidence" value="ECO:0007669"/>
    <property type="project" value="InterPro"/>
</dbReference>
<proteinExistence type="inferred from homology"/>
<dbReference type="Pfam" id="PF16421">
    <property type="entry name" value="E2F_CC-MB"/>
    <property type="match status" value="1"/>
</dbReference>
<keyword evidence="4 6" id="KW-0804">Transcription</keyword>
<evidence type="ECO:0000256" key="1">
    <source>
        <dbReference type="ARBA" id="ARBA00010940"/>
    </source>
</evidence>
<comment type="subcellular location">
    <subcellularLocation>
        <location evidence="6">Nucleus</location>
    </subcellularLocation>
</comment>
<dbReference type="GO" id="GO:0090575">
    <property type="term" value="C:RNA polymerase II transcription regulator complex"/>
    <property type="evidence" value="ECO:0007669"/>
    <property type="project" value="TreeGrafter"/>
</dbReference>
<evidence type="ECO:0000256" key="6">
    <source>
        <dbReference type="RuleBase" id="RU003796"/>
    </source>
</evidence>
<feature type="coiled-coil region" evidence="7">
    <location>
        <begin position="226"/>
        <end position="260"/>
    </location>
</feature>
<dbReference type="CDD" id="cd14660">
    <property type="entry name" value="E2F_DD"/>
    <property type="match status" value="1"/>
</dbReference>
<reference evidence="10 11" key="1">
    <citation type="submission" date="2019-07" db="EMBL/GenBank/DDBJ databases">
        <title>WGS assembly of Gossypium tomentosum.</title>
        <authorList>
            <person name="Chen Z.J."/>
            <person name="Sreedasyam A."/>
            <person name="Ando A."/>
            <person name="Song Q."/>
            <person name="De L."/>
            <person name="Hulse-Kemp A."/>
            <person name="Ding M."/>
            <person name="Ye W."/>
            <person name="Kirkbride R."/>
            <person name="Jenkins J."/>
            <person name="Plott C."/>
            <person name="Lovell J."/>
            <person name="Lin Y.-M."/>
            <person name="Vaughn R."/>
            <person name="Liu B."/>
            <person name="Li W."/>
            <person name="Simpson S."/>
            <person name="Scheffler B."/>
            <person name="Saski C."/>
            <person name="Grover C."/>
            <person name="Hu G."/>
            <person name="Conover J."/>
            <person name="Carlson J."/>
            <person name="Shu S."/>
            <person name="Boston L."/>
            <person name="Williams M."/>
            <person name="Peterson D."/>
            <person name="Mcgee K."/>
            <person name="Jones D."/>
            <person name="Wendel J."/>
            <person name="Stelly D."/>
            <person name="Grimwood J."/>
            <person name="Schmutz J."/>
        </authorList>
    </citation>
    <scope>NUCLEOTIDE SEQUENCE [LARGE SCALE GENOMIC DNA]</scope>
    <source>
        <strain evidence="10">7179.01</strain>
    </source>
</reference>
<dbReference type="InterPro" id="IPR036388">
    <property type="entry name" value="WH-like_DNA-bd_sf"/>
</dbReference>
<feature type="region of interest" description="Disordered" evidence="8">
    <location>
        <begin position="64"/>
        <end position="135"/>
    </location>
</feature>
<dbReference type="GO" id="GO:0046983">
    <property type="term" value="F:protein dimerization activity"/>
    <property type="evidence" value="ECO:0007669"/>
    <property type="project" value="InterPro"/>
</dbReference>
<organism evidence="10 11">
    <name type="scientific">Gossypium tomentosum</name>
    <name type="common">Hawaiian cotton</name>
    <name type="synonym">Gossypium sandvicense</name>
    <dbReference type="NCBI Taxonomy" id="34277"/>
    <lineage>
        <taxon>Eukaryota</taxon>
        <taxon>Viridiplantae</taxon>
        <taxon>Streptophyta</taxon>
        <taxon>Embryophyta</taxon>
        <taxon>Tracheophyta</taxon>
        <taxon>Spermatophyta</taxon>
        <taxon>Magnoliopsida</taxon>
        <taxon>eudicotyledons</taxon>
        <taxon>Gunneridae</taxon>
        <taxon>Pentapetalae</taxon>
        <taxon>rosids</taxon>
        <taxon>malvids</taxon>
        <taxon>Malvales</taxon>
        <taxon>Malvaceae</taxon>
        <taxon>Malvoideae</taxon>
        <taxon>Gossypium</taxon>
    </lineage>
</organism>
<dbReference type="SUPFAM" id="SSF46785">
    <property type="entry name" value="Winged helix' DNA-binding domain"/>
    <property type="match status" value="1"/>
</dbReference>
<dbReference type="AlphaFoldDB" id="A0A5D2IXT7"/>
<keyword evidence="11" id="KW-1185">Reference proteome</keyword>
<keyword evidence="5" id="KW-0131">Cell cycle</keyword>
<dbReference type="EMBL" id="CM017633">
    <property type="protein sequence ID" value="TYH47240.1"/>
    <property type="molecule type" value="Genomic_DNA"/>
</dbReference>
<keyword evidence="2 6" id="KW-0805">Transcription regulation</keyword>
<gene>
    <name evidence="10" type="ORF">ES332_D11G397000v1</name>
</gene>
<name>A0A5D2IXT7_GOSTO</name>
<dbReference type="InterPro" id="IPR036390">
    <property type="entry name" value="WH_DNA-bd_sf"/>
</dbReference>
<dbReference type="PANTHER" id="PTHR12081">
    <property type="entry name" value="TRANSCRIPTION FACTOR E2F"/>
    <property type="match status" value="1"/>
</dbReference>
<dbReference type="GO" id="GO:0000981">
    <property type="term" value="F:DNA-binding transcription factor activity, RNA polymerase II-specific"/>
    <property type="evidence" value="ECO:0007669"/>
    <property type="project" value="TreeGrafter"/>
</dbReference>
<dbReference type="Gene3D" id="1.10.10.10">
    <property type="entry name" value="Winged helix-like DNA-binding domain superfamily/Winged helix DNA-binding domain"/>
    <property type="match status" value="1"/>
</dbReference>
<dbReference type="Gene3D" id="6.10.250.540">
    <property type="match status" value="1"/>
</dbReference>
<evidence type="ECO:0000256" key="8">
    <source>
        <dbReference type="SAM" id="MobiDB-lite"/>
    </source>
</evidence>
<keyword evidence="3 6" id="KW-0238">DNA-binding</keyword>